<name>A0A0L9TH55_PHAAN</name>
<accession>A0A0L9TH55</accession>
<protein>
    <submittedName>
        <fullName evidence="1">Uncharacterized protein</fullName>
    </submittedName>
</protein>
<dbReference type="Gramene" id="KOM29816">
    <property type="protein sequence ID" value="KOM29816"/>
    <property type="gene ID" value="LR48_Vigan818s001400"/>
</dbReference>
<evidence type="ECO:0000313" key="2">
    <source>
        <dbReference type="Proteomes" id="UP000053144"/>
    </source>
</evidence>
<dbReference type="AlphaFoldDB" id="A0A0L9TH55"/>
<sequence>MMENPRGGSDGAEKLRKCRLRVRVHTNDDDQRDETIECGDQDTNLTTFSPPSLNCFHYVVFLYPDRTGCSRVNIGQWRSDWVFKGEHRPVGVYPDRTDQIVRIGIFHRSSGRCWDSNLGPTVGAKMFQ</sequence>
<gene>
    <name evidence="1" type="ORF">LR48_Vigan818s001400</name>
</gene>
<reference evidence="2" key="1">
    <citation type="journal article" date="2015" name="Proc. Natl. Acad. Sci. U.S.A.">
        <title>Genome sequencing of adzuki bean (Vigna angularis) provides insight into high starch and low fat accumulation and domestication.</title>
        <authorList>
            <person name="Yang K."/>
            <person name="Tian Z."/>
            <person name="Chen C."/>
            <person name="Luo L."/>
            <person name="Zhao B."/>
            <person name="Wang Z."/>
            <person name="Yu L."/>
            <person name="Li Y."/>
            <person name="Sun Y."/>
            <person name="Li W."/>
            <person name="Chen Y."/>
            <person name="Li Y."/>
            <person name="Zhang Y."/>
            <person name="Ai D."/>
            <person name="Zhao J."/>
            <person name="Shang C."/>
            <person name="Ma Y."/>
            <person name="Wu B."/>
            <person name="Wang M."/>
            <person name="Gao L."/>
            <person name="Sun D."/>
            <person name="Zhang P."/>
            <person name="Guo F."/>
            <person name="Wang W."/>
            <person name="Li Y."/>
            <person name="Wang J."/>
            <person name="Varshney R.K."/>
            <person name="Wang J."/>
            <person name="Ling H.Q."/>
            <person name="Wan P."/>
        </authorList>
    </citation>
    <scope>NUCLEOTIDE SEQUENCE</scope>
    <source>
        <strain evidence="2">cv. Jingnong 6</strain>
    </source>
</reference>
<proteinExistence type="predicted"/>
<dbReference type="EMBL" id="KQ258551">
    <property type="protein sequence ID" value="KOM29816.1"/>
    <property type="molecule type" value="Genomic_DNA"/>
</dbReference>
<dbReference type="Proteomes" id="UP000053144">
    <property type="component" value="Unassembled WGS sequence"/>
</dbReference>
<evidence type="ECO:0000313" key="1">
    <source>
        <dbReference type="EMBL" id="KOM29816.1"/>
    </source>
</evidence>
<organism evidence="1 2">
    <name type="scientific">Phaseolus angularis</name>
    <name type="common">Azuki bean</name>
    <name type="synonym">Vigna angularis</name>
    <dbReference type="NCBI Taxonomy" id="3914"/>
    <lineage>
        <taxon>Eukaryota</taxon>
        <taxon>Viridiplantae</taxon>
        <taxon>Streptophyta</taxon>
        <taxon>Embryophyta</taxon>
        <taxon>Tracheophyta</taxon>
        <taxon>Spermatophyta</taxon>
        <taxon>Magnoliopsida</taxon>
        <taxon>eudicotyledons</taxon>
        <taxon>Gunneridae</taxon>
        <taxon>Pentapetalae</taxon>
        <taxon>rosids</taxon>
        <taxon>fabids</taxon>
        <taxon>Fabales</taxon>
        <taxon>Fabaceae</taxon>
        <taxon>Papilionoideae</taxon>
        <taxon>50 kb inversion clade</taxon>
        <taxon>NPAAA clade</taxon>
        <taxon>indigoferoid/millettioid clade</taxon>
        <taxon>Phaseoleae</taxon>
        <taxon>Vigna</taxon>
    </lineage>
</organism>